<keyword evidence="2" id="KW-1185">Reference proteome</keyword>
<dbReference type="InterPro" id="IPR026341">
    <property type="entry name" value="T9SS_type_B"/>
</dbReference>
<sequence length="109" mass="12705">ITPSTTVSDLIIYNYVTPNDDGHNDVFFIDGISKYLNNSVEIYNRWGVLIYEVNGYDNETKAFRGISEGRITVNKNEKLPEGTYYYILKYIKQSSTEIIERLGYLYINR</sequence>
<dbReference type="EMBL" id="MUHA01000045">
    <property type="protein sequence ID" value="OXA93454.1"/>
    <property type="molecule type" value="Genomic_DNA"/>
</dbReference>
<evidence type="ECO:0000313" key="1">
    <source>
        <dbReference type="EMBL" id="OXA93454.1"/>
    </source>
</evidence>
<dbReference type="AlphaFoldDB" id="A0A226HH69"/>
<dbReference type="Pfam" id="PF13585">
    <property type="entry name" value="CHU_C"/>
    <property type="match status" value="1"/>
</dbReference>
<evidence type="ECO:0008006" key="3">
    <source>
        <dbReference type="Google" id="ProtNLM"/>
    </source>
</evidence>
<protein>
    <recommendedName>
        <fullName evidence="3">Gliding motility-associated C-terminal domain-containing protein</fullName>
    </recommendedName>
</protein>
<name>A0A226HH69_9FLAO</name>
<feature type="non-terminal residue" evidence="1">
    <location>
        <position position="1"/>
    </location>
</feature>
<dbReference type="NCBIfam" id="TIGR04131">
    <property type="entry name" value="Bac_Flav_CTERM"/>
    <property type="match status" value="1"/>
</dbReference>
<proteinExistence type="predicted"/>
<dbReference type="RefSeq" id="WP_165765151.1">
    <property type="nucleotide sequence ID" value="NZ_MUHA01000045.1"/>
</dbReference>
<accession>A0A226HH69</accession>
<organism evidence="1 2">
    <name type="scientific">Flavobacterium oncorhynchi</name>
    <dbReference type="NCBI Taxonomy" id="728056"/>
    <lineage>
        <taxon>Bacteria</taxon>
        <taxon>Pseudomonadati</taxon>
        <taxon>Bacteroidota</taxon>
        <taxon>Flavobacteriia</taxon>
        <taxon>Flavobacteriales</taxon>
        <taxon>Flavobacteriaceae</taxon>
        <taxon>Flavobacterium</taxon>
    </lineage>
</organism>
<comment type="caution">
    <text evidence="1">The sequence shown here is derived from an EMBL/GenBank/DDBJ whole genome shotgun (WGS) entry which is preliminary data.</text>
</comment>
<evidence type="ECO:0000313" key="2">
    <source>
        <dbReference type="Proteomes" id="UP000198336"/>
    </source>
</evidence>
<reference evidence="1 2" key="1">
    <citation type="submission" date="2016-11" db="EMBL/GenBank/DDBJ databases">
        <title>Whole genomes of Flavobacteriaceae.</title>
        <authorList>
            <person name="Stine C."/>
            <person name="Li C."/>
            <person name="Tadesse D."/>
        </authorList>
    </citation>
    <scope>NUCLEOTIDE SEQUENCE [LARGE SCALE GENOMIC DNA]</scope>
    <source>
        <strain evidence="1 2">CCUG 59446</strain>
    </source>
</reference>
<dbReference type="Proteomes" id="UP000198336">
    <property type="component" value="Unassembled WGS sequence"/>
</dbReference>
<gene>
    <name evidence="1" type="ORF">B0A75_20230</name>
</gene>